<evidence type="ECO:0000256" key="1">
    <source>
        <dbReference type="SAM" id="Phobius"/>
    </source>
</evidence>
<dbReference type="InterPro" id="IPR025960">
    <property type="entry name" value="RVT_N"/>
</dbReference>
<geneLocation type="chloroplast" evidence="3"/>
<feature type="transmembrane region" description="Helical" evidence="1">
    <location>
        <begin position="396"/>
        <end position="421"/>
    </location>
</feature>
<accession>A0A344V675</accession>
<gene>
    <name evidence="3" type="primary">orf462</name>
</gene>
<keyword evidence="3" id="KW-0934">Plastid</keyword>
<evidence type="ECO:0000313" key="3">
    <source>
        <dbReference type="EMBL" id="AXE43462.1"/>
    </source>
</evidence>
<evidence type="ECO:0000259" key="2">
    <source>
        <dbReference type="Pfam" id="PF13655"/>
    </source>
</evidence>
<keyword evidence="3" id="KW-0150">Chloroplast</keyword>
<organism evidence="3">
    <name type="scientific">Gracilariopsis heteroclada</name>
    <dbReference type="NCBI Taxonomy" id="172978"/>
    <lineage>
        <taxon>Eukaryota</taxon>
        <taxon>Rhodophyta</taxon>
        <taxon>Florideophyceae</taxon>
        <taxon>Rhodymeniophycidae</taxon>
        <taxon>Gracilariales</taxon>
        <taxon>Gracilariaceae</taxon>
        <taxon>Gracilariopsis</taxon>
    </lineage>
</organism>
<feature type="domain" description="Reverse transcriptase N-terminal" evidence="2">
    <location>
        <begin position="12"/>
        <end position="66"/>
    </location>
</feature>
<dbReference type="GeneID" id="37504316"/>
<keyword evidence="1" id="KW-1133">Transmembrane helix</keyword>
<protein>
    <recommendedName>
        <fullName evidence="2">Reverse transcriptase N-terminal domain-containing protein</fullName>
    </recommendedName>
</protein>
<dbReference type="RefSeq" id="YP_009500300.1">
    <property type="nucleotide sequence ID" value="NC_038100.1"/>
</dbReference>
<sequence>MVNYVLDQKTQWKDLPWKQIKQRVFILQNKIYKASQACNRNLVYQAQNNLINSNEAKIIAIQQVCSSIQKSYMNLNRENYLVKDIYKIYILNFLFKTDSLYKSYKFLQALLEKVKQYLIYLCLESEWTARFKSTFGMSIYNHELYSSQEKKIISCYNNCKYDIKSFIYNNYYINSKYINIDFLKQKIQASPYFISNVIKWLRTQSLEEMTVFHTSSFLLSNFLLCNHMLYQLLYKIFLHGIEWFNFKSLSILKKIYVFTKYYILFKLIINYYESCNFYDTYDLVNKAFLNNLYIISKSTKTYINVFMHVNELNTCIYYPLVKNKSDWVLKYSDRLSINNIYWKFADSRNIYNNLIYNSKILLYSKNSLKYLRINNQITVRKFFRIVIKRFKIFYKLYSVMLSFYIIKKFYKIVSLIIYFWLKKRYKKSIEVFHYFNYKIFIDYMRTIKIYLLQKICFEKINR</sequence>
<dbReference type="AlphaFoldDB" id="A0A344V675"/>
<keyword evidence="1" id="KW-0812">Transmembrane</keyword>
<dbReference type="EMBL" id="MF372957">
    <property type="protein sequence ID" value="AXE43462.1"/>
    <property type="molecule type" value="Genomic_DNA"/>
</dbReference>
<dbReference type="Pfam" id="PF13655">
    <property type="entry name" value="RVT_N"/>
    <property type="match status" value="1"/>
</dbReference>
<keyword evidence="1" id="KW-0472">Membrane</keyword>
<name>A0A344V675_9FLOR</name>
<proteinExistence type="predicted"/>
<reference evidence="3" key="1">
    <citation type="submission" date="2017-06" db="EMBL/GenBank/DDBJ databases">
        <title>Complete plastid genome of Gracilaria bailinae.</title>
        <authorList>
            <person name="Zhang L."/>
        </authorList>
    </citation>
    <scope>NUCLEOTIDE SEQUENCE</scope>
</reference>